<keyword evidence="3 6" id="KW-0812">Transmembrane</keyword>
<dbReference type="RefSeq" id="WP_013444151.1">
    <property type="nucleotide sequence ID" value="NC_014734.1"/>
</dbReference>
<feature type="transmembrane region" description="Helical" evidence="6">
    <location>
        <begin position="44"/>
        <end position="68"/>
    </location>
</feature>
<evidence type="ECO:0000313" key="8">
    <source>
        <dbReference type="EMBL" id="ADQ78782.1"/>
    </source>
</evidence>
<gene>
    <name evidence="8" type="ordered locus">Palpr_0626</name>
</gene>
<evidence type="ECO:0000259" key="7">
    <source>
        <dbReference type="Pfam" id="PF04138"/>
    </source>
</evidence>
<evidence type="ECO:0000256" key="3">
    <source>
        <dbReference type="ARBA" id="ARBA00022692"/>
    </source>
</evidence>
<accession>E4T238</accession>
<dbReference type="STRING" id="694427.Palpr_0626"/>
<comment type="similarity">
    <text evidence="2">Belongs to the GtrA family.</text>
</comment>
<evidence type="ECO:0000256" key="5">
    <source>
        <dbReference type="ARBA" id="ARBA00023136"/>
    </source>
</evidence>
<comment type="subcellular location">
    <subcellularLocation>
        <location evidence="1">Membrane</location>
        <topology evidence="1">Multi-pass membrane protein</topology>
    </subcellularLocation>
</comment>
<dbReference type="PANTHER" id="PTHR38459:SF1">
    <property type="entry name" value="PROPHAGE BACTOPRENOL-LINKED GLUCOSE TRANSLOCASE HOMOLOG"/>
    <property type="match status" value="1"/>
</dbReference>
<protein>
    <submittedName>
        <fullName evidence="8">GtrA family protein</fullName>
    </submittedName>
</protein>
<dbReference type="InterPro" id="IPR051401">
    <property type="entry name" value="GtrA_CellWall_Glycosyl"/>
</dbReference>
<dbReference type="Proteomes" id="UP000008718">
    <property type="component" value="Chromosome"/>
</dbReference>
<reference key="1">
    <citation type="submission" date="2010-11" db="EMBL/GenBank/DDBJ databases">
        <title>The complete genome of Paludibacter propionicigenes DSM 17365.</title>
        <authorList>
            <consortium name="US DOE Joint Genome Institute (JGI-PGF)"/>
            <person name="Lucas S."/>
            <person name="Copeland A."/>
            <person name="Lapidus A."/>
            <person name="Bruce D."/>
            <person name="Goodwin L."/>
            <person name="Pitluck S."/>
            <person name="Kyrpides N."/>
            <person name="Mavromatis K."/>
            <person name="Ivanova N."/>
            <person name="Munk A.C."/>
            <person name="Brettin T."/>
            <person name="Detter J.C."/>
            <person name="Han C."/>
            <person name="Tapia R."/>
            <person name="Land M."/>
            <person name="Hauser L."/>
            <person name="Markowitz V."/>
            <person name="Cheng J.-F."/>
            <person name="Hugenholtz P."/>
            <person name="Woyke T."/>
            <person name="Wu D."/>
            <person name="Gronow S."/>
            <person name="Wellnitz S."/>
            <person name="Brambilla E."/>
            <person name="Klenk H.-P."/>
            <person name="Eisen J.A."/>
        </authorList>
    </citation>
    <scope>NUCLEOTIDE SEQUENCE</scope>
    <source>
        <strain>WB4</strain>
    </source>
</reference>
<dbReference type="PANTHER" id="PTHR38459">
    <property type="entry name" value="PROPHAGE BACTOPRENOL-LINKED GLUCOSE TRANSLOCASE HOMOLOG"/>
    <property type="match status" value="1"/>
</dbReference>
<evidence type="ECO:0000256" key="4">
    <source>
        <dbReference type="ARBA" id="ARBA00022989"/>
    </source>
</evidence>
<feature type="domain" description="GtrA/DPMS transmembrane" evidence="7">
    <location>
        <begin position="19"/>
        <end position="133"/>
    </location>
</feature>
<dbReference type="EMBL" id="CP002345">
    <property type="protein sequence ID" value="ADQ78782.1"/>
    <property type="molecule type" value="Genomic_DNA"/>
</dbReference>
<keyword evidence="5 6" id="KW-0472">Membrane</keyword>
<evidence type="ECO:0000313" key="9">
    <source>
        <dbReference type="Proteomes" id="UP000008718"/>
    </source>
</evidence>
<dbReference type="KEGG" id="ppn:Palpr_0626"/>
<feature type="transmembrane region" description="Helical" evidence="6">
    <location>
        <begin position="110"/>
        <end position="127"/>
    </location>
</feature>
<evidence type="ECO:0000256" key="1">
    <source>
        <dbReference type="ARBA" id="ARBA00004141"/>
    </source>
</evidence>
<keyword evidence="9" id="KW-1185">Reference proteome</keyword>
<dbReference type="HOGENOM" id="CLU_083873_4_3_10"/>
<evidence type="ECO:0000256" key="6">
    <source>
        <dbReference type="SAM" id="Phobius"/>
    </source>
</evidence>
<organism evidence="8 9">
    <name type="scientific">Paludibacter propionicigenes (strain DSM 17365 / JCM 13257 / WB4)</name>
    <dbReference type="NCBI Taxonomy" id="694427"/>
    <lineage>
        <taxon>Bacteria</taxon>
        <taxon>Pseudomonadati</taxon>
        <taxon>Bacteroidota</taxon>
        <taxon>Bacteroidia</taxon>
        <taxon>Bacteroidales</taxon>
        <taxon>Paludibacteraceae</taxon>
        <taxon>Paludibacter</taxon>
    </lineage>
</organism>
<dbReference type="OrthoDB" id="5458791at2"/>
<sequence length="139" mass="15794">MISTFLKKYANHGITRFIKYGLVGCLGLLVDMAVFYVMNKKLGINYVISNITSSSLAVVHNFILNSYFTFNVTDRKLRRFLAFYAIALVGMAVSTGLLILFIDLLKLDSMISKLISIIIVALLQYFFNNKLTFRTKKSE</sequence>
<name>E4T238_PALPW</name>
<evidence type="ECO:0000256" key="2">
    <source>
        <dbReference type="ARBA" id="ARBA00009399"/>
    </source>
</evidence>
<reference evidence="8 9" key="2">
    <citation type="journal article" date="2011" name="Stand. Genomic Sci.">
        <title>Complete genome sequence of Paludibacter propionicigenes type strain (WB4).</title>
        <authorList>
            <person name="Gronow S."/>
            <person name="Munk C."/>
            <person name="Lapidus A."/>
            <person name="Nolan M."/>
            <person name="Lucas S."/>
            <person name="Hammon N."/>
            <person name="Deshpande S."/>
            <person name="Cheng J.F."/>
            <person name="Tapia R."/>
            <person name="Han C."/>
            <person name="Goodwin L."/>
            <person name="Pitluck S."/>
            <person name="Liolios K."/>
            <person name="Ivanova N."/>
            <person name="Mavromatis K."/>
            <person name="Mikhailova N."/>
            <person name="Pati A."/>
            <person name="Chen A."/>
            <person name="Palaniappan K."/>
            <person name="Land M."/>
            <person name="Hauser L."/>
            <person name="Chang Y.J."/>
            <person name="Jeffries C.D."/>
            <person name="Brambilla E."/>
            <person name="Rohde M."/>
            <person name="Goker M."/>
            <person name="Detter J.C."/>
            <person name="Woyke T."/>
            <person name="Bristow J."/>
            <person name="Eisen J.A."/>
            <person name="Markowitz V."/>
            <person name="Hugenholtz P."/>
            <person name="Kyrpides N.C."/>
            <person name="Klenk H.P."/>
        </authorList>
    </citation>
    <scope>NUCLEOTIDE SEQUENCE [LARGE SCALE GENOMIC DNA]</scope>
    <source>
        <strain evidence="9">DSM 17365 / JCM 13257 / WB4</strain>
    </source>
</reference>
<feature type="transmembrane region" description="Helical" evidence="6">
    <location>
        <begin position="80"/>
        <end position="104"/>
    </location>
</feature>
<keyword evidence="4 6" id="KW-1133">Transmembrane helix</keyword>
<dbReference type="AlphaFoldDB" id="E4T238"/>
<feature type="transmembrane region" description="Helical" evidence="6">
    <location>
        <begin position="20"/>
        <end position="38"/>
    </location>
</feature>
<proteinExistence type="inferred from homology"/>
<dbReference type="eggNOG" id="COG2246">
    <property type="taxonomic scope" value="Bacteria"/>
</dbReference>
<dbReference type="GO" id="GO:0005886">
    <property type="term" value="C:plasma membrane"/>
    <property type="evidence" value="ECO:0007669"/>
    <property type="project" value="TreeGrafter"/>
</dbReference>
<dbReference type="InterPro" id="IPR007267">
    <property type="entry name" value="GtrA_DPMS_TM"/>
</dbReference>
<dbReference type="GO" id="GO:0000271">
    <property type="term" value="P:polysaccharide biosynthetic process"/>
    <property type="evidence" value="ECO:0007669"/>
    <property type="project" value="InterPro"/>
</dbReference>
<dbReference type="Pfam" id="PF04138">
    <property type="entry name" value="GtrA_DPMS_TM"/>
    <property type="match status" value="1"/>
</dbReference>